<comment type="function">
    <text evidence="17">Plays a fundamental role in microtubule organizing center structure and function. Component of the infraciliary lattice (ICL) and the ciliary basal bodies.</text>
</comment>
<dbReference type="FunFam" id="3.30.200.20:FF:000315">
    <property type="entry name" value="Calcium-dependent protein kinase 3"/>
    <property type="match status" value="1"/>
</dbReference>
<keyword evidence="12" id="KW-0418">Kinase</keyword>
<evidence type="ECO:0000256" key="6">
    <source>
        <dbReference type="ARBA" id="ARBA00022490"/>
    </source>
</evidence>
<evidence type="ECO:0000256" key="9">
    <source>
        <dbReference type="ARBA" id="ARBA00022723"/>
    </source>
</evidence>
<evidence type="ECO:0000256" key="16">
    <source>
        <dbReference type="ARBA" id="ARBA00024334"/>
    </source>
</evidence>
<keyword evidence="21" id="KW-0175">Coiled coil</keyword>
<dbReference type="CDD" id="cd00051">
    <property type="entry name" value="EFh"/>
    <property type="match status" value="1"/>
</dbReference>
<evidence type="ECO:0000256" key="20">
    <source>
        <dbReference type="PROSITE-ProRule" id="PRU10141"/>
    </source>
</evidence>
<evidence type="ECO:0000256" key="13">
    <source>
        <dbReference type="ARBA" id="ARBA00022837"/>
    </source>
</evidence>
<dbReference type="SMART" id="SM00220">
    <property type="entry name" value="S_TKc"/>
    <property type="match status" value="1"/>
</dbReference>
<comment type="similarity">
    <text evidence="3">Belongs to the centrin family.</text>
</comment>
<name>A0A1R2BW47_9CILI</name>
<dbReference type="PROSITE" id="PS50222">
    <property type="entry name" value="EF_HAND_2"/>
    <property type="match status" value="3"/>
</dbReference>
<feature type="domain" description="EF-hand" evidence="23">
    <location>
        <begin position="346"/>
        <end position="381"/>
    </location>
</feature>
<dbReference type="Proteomes" id="UP000187209">
    <property type="component" value="Unassembled WGS sequence"/>
</dbReference>
<evidence type="ECO:0000256" key="18">
    <source>
        <dbReference type="ARBA" id="ARBA00047899"/>
    </source>
</evidence>
<evidence type="ECO:0000259" key="23">
    <source>
        <dbReference type="PROSITE" id="PS50222"/>
    </source>
</evidence>
<keyword evidence="15" id="KW-0206">Cytoskeleton</keyword>
<protein>
    <recommendedName>
        <fullName evidence="5">non-specific serine/threonine protein kinase</fullName>
        <ecNumber evidence="5">2.7.11.1</ecNumber>
    </recommendedName>
</protein>
<evidence type="ECO:0000256" key="5">
    <source>
        <dbReference type="ARBA" id="ARBA00012513"/>
    </source>
</evidence>
<dbReference type="InterPro" id="IPR008271">
    <property type="entry name" value="Ser/Thr_kinase_AS"/>
</dbReference>
<keyword evidence="13" id="KW-0106">Calcium</keyword>
<dbReference type="Gene3D" id="1.10.510.10">
    <property type="entry name" value="Transferase(Phosphotransferase) domain 1"/>
    <property type="match status" value="1"/>
</dbReference>
<dbReference type="PROSITE" id="PS00108">
    <property type="entry name" value="PROTEIN_KINASE_ST"/>
    <property type="match status" value="1"/>
</dbReference>
<evidence type="ECO:0000256" key="17">
    <source>
        <dbReference type="ARBA" id="ARBA00025692"/>
    </source>
</evidence>
<feature type="coiled-coil region" evidence="21">
    <location>
        <begin position="73"/>
        <end position="100"/>
    </location>
</feature>
<evidence type="ECO:0000256" key="3">
    <source>
        <dbReference type="ARBA" id="ARBA00005253"/>
    </source>
</evidence>
<keyword evidence="9" id="KW-0479">Metal-binding</keyword>
<evidence type="ECO:0000256" key="8">
    <source>
        <dbReference type="ARBA" id="ARBA00022679"/>
    </source>
</evidence>
<keyword evidence="14 20" id="KW-0067">ATP-binding</keyword>
<evidence type="ECO:0000256" key="12">
    <source>
        <dbReference type="ARBA" id="ARBA00022777"/>
    </source>
</evidence>
<dbReference type="InterPro" id="IPR050205">
    <property type="entry name" value="CDPK_Ser/Thr_kinases"/>
</dbReference>
<reference evidence="24 25" key="1">
    <citation type="submission" date="2016-11" db="EMBL/GenBank/DDBJ databases">
        <title>The macronuclear genome of Stentor coeruleus: a giant cell with tiny introns.</title>
        <authorList>
            <person name="Slabodnick M."/>
            <person name="Ruby J.G."/>
            <person name="Reiff S.B."/>
            <person name="Swart E.C."/>
            <person name="Gosai S."/>
            <person name="Prabakaran S."/>
            <person name="Witkowska E."/>
            <person name="Larue G.E."/>
            <person name="Fisher S."/>
            <person name="Freeman R.M."/>
            <person name="Gunawardena J."/>
            <person name="Chu W."/>
            <person name="Stover N.A."/>
            <person name="Gregory B.D."/>
            <person name="Nowacki M."/>
            <person name="Derisi J."/>
            <person name="Roy S.W."/>
            <person name="Marshall W.F."/>
            <person name="Sood P."/>
        </authorList>
    </citation>
    <scope>NUCLEOTIDE SEQUENCE [LARGE SCALE GENOMIC DNA]</scope>
    <source>
        <strain evidence="24">WM001</strain>
    </source>
</reference>
<evidence type="ECO:0000256" key="14">
    <source>
        <dbReference type="ARBA" id="ARBA00022840"/>
    </source>
</evidence>
<dbReference type="InterPro" id="IPR011992">
    <property type="entry name" value="EF-hand-dom_pair"/>
</dbReference>
<keyword evidence="8" id="KW-0808">Transferase</keyword>
<dbReference type="PROSITE" id="PS00018">
    <property type="entry name" value="EF_HAND_1"/>
    <property type="match status" value="1"/>
</dbReference>
<comment type="subunit">
    <text evidence="4">Monomer.</text>
</comment>
<dbReference type="FunFam" id="1.10.510.10:FF:000571">
    <property type="entry name" value="Maternal embryonic leucine zipper kinase"/>
    <property type="match status" value="1"/>
</dbReference>
<comment type="catalytic activity">
    <reaction evidence="19">
        <text>L-seryl-[protein] + ATP = O-phospho-L-seryl-[protein] + ADP + H(+)</text>
        <dbReference type="Rhea" id="RHEA:17989"/>
        <dbReference type="Rhea" id="RHEA-COMP:9863"/>
        <dbReference type="Rhea" id="RHEA-COMP:11604"/>
        <dbReference type="ChEBI" id="CHEBI:15378"/>
        <dbReference type="ChEBI" id="CHEBI:29999"/>
        <dbReference type="ChEBI" id="CHEBI:30616"/>
        <dbReference type="ChEBI" id="CHEBI:83421"/>
        <dbReference type="ChEBI" id="CHEBI:456216"/>
        <dbReference type="EC" id="2.7.11.1"/>
    </reaction>
</comment>
<evidence type="ECO:0000259" key="22">
    <source>
        <dbReference type="PROSITE" id="PS50011"/>
    </source>
</evidence>
<sequence length="509" mass="58325">MGCIVSKRAVNITVPETKQMHIEVNPPALKKSVNIYIITDSIQKYYEIKQNLGSGHFGQVKLGISKLGNQQKVAIKSVLKERVKEELQNLQRELTILKTVDHPNIIKLYEVFEDEKYIHIVMEICSGGELYDRIEKKGKFSEKEAAFLIYKLFHAINHLHISNIAHRDLKPENCLFDTKRDDAEVKLVDFGLASKFTKETGMSTVVGTPYYVAPEIINGHYGPECDIWSLGVILHTMLVGYPPFRGENKAEIFKKVLKAKYSLKEKEFETVSKEAKDFIKKLLNPDAKKRISAAEAMDDPWFTMMISSTIERPLDAEVVSRLHGFRANSKFQVEVMKILVQMLSENDIKNLKETFRKLDRGHIGFLSARDLEMGFVEIGLNATKNRIEEIIRETDFDRNGLISYTEFLAATLNLNIAMKPENLYATFKHFDVDNQGFFTKEQLKKSLEKTGLDITEGDVESMMGELKLKNPNHIDFKDFCSVIDSKNYKGTHVYNIPDPRQTEEKKQAK</sequence>
<dbReference type="Pfam" id="PF13499">
    <property type="entry name" value="EF-hand_7"/>
    <property type="match status" value="2"/>
</dbReference>
<gene>
    <name evidence="24" type="ORF">SteCoe_18558</name>
</gene>
<dbReference type="EMBL" id="MPUH01000396">
    <property type="protein sequence ID" value="OMJ81052.1"/>
    <property type="molecule type" value="Genomic_DNA"/>
</dbReference>
<evidence type="ECO:0000256" key="19">
    <source>
        <dbReference type="ARBA" id="ARBA00048679"/>
    </source>
</evidence>
<evidence type="ECO:0000256" key="1">
    <source>
        <dbReference type="ARBA" id="ARBA00001946"/>
    </source>
</evidence>
<dbReference type="SUPFAM" id="SSF56112">
    <property type="entry name" value="Protein kinase-like (PK-like)"/>
    <property type="match status" value="1"/>
</dbReference>
<feature type="domain" description="EF-hand" evidence="23">
    <location>
        <begin position="382"/>
        <end position="417"/>
    </location>
</feature>
<proteinExistence type="inferred from homology"/>
<comment type="caution">
    <text evidence="24">The sequence shown here is derived from an EMBL/GenBank/DDBJ whole genome shotgun (WGS) entry which is preliminary data.</text>
</comment>
<dbReference type="PROSITE" id="PS50011">
    <property type="entry name" value="PROTEIN_KINASE_DOM"/>
    <property type="match status" value="1"/>
</dbReference>
<evidence type="ECO:0000313" key="24">
    <source>
        <dbReference type="EMBL" id="OMJ81052.1"/>
    </source>
</evidence>
<dbReference type="EC" id="2.7.11.1" evidence="5"/>
<dbReference type="InterPro" id="IPR011009">
    <property type="entry name" value="Kinase-like_dom_sf"/>
</dbReference>
<keyword evidence="11 20" id="KW-0547">Nucleotide-binding</keyword>
<evidence type="ECO:0000256" key="15">
    <source>
        <dbReference type="ARBA" id="ARBA00023212"/>
    </source>
</evidence>
<dbReference type="OrthoDB" id="40902at2759"/>
<evidence type="ECO:0000256" key="11">
    <source>
        <dbReference type="ARBA" id="ARBA00022741"/>
    </source>
</evidence>
<dbReference type="GO" id="GO:0005524">
    <property type="term" value="F:ATP binding"/>
    <property type="evidence" value="ECO:0007669"/>
    <property type="project" value="UniProtKB-UniRule"/>
</dbReference>
<dbReference type="Gene3D" id="1.10.238.10">
    <property type="entry name" value="EF-hand"/>
    <property type="match status" value="1"/>
</dbReference>
<dbReference type="SUPFAM" id="SSF47473">
    <property type="entry name" value="EF-hand"/>
    <property type="match status" value="1"/>
</dbReference>
<dbReference type="PROSITE" id="PS00107">
    <property type="entry name" value="PROTEIN_KINASE_ATP"/>
    <property type="match status" value="1"/>
</dbReference>
<feature type="domain" description="Protein kinase" evidence="22">
    <location>
        <begin position="46"/>
        <end position="302"/>
    </location>
</feature>
<organism evidence="24 25">
    <name type="scientific">Stentor coeruleus</name>
    <dbReference type="NCBI Taxonomy" id="5963"/>
    <lineage>
        <taxon>Eukaryota</taxon>
        <taxon>Sar</taxon>
        <taxon>Alveolata</taxon>
        <taxon>Ciliophora</taxon>
        <taxon>Postciliodesmatophora</taxon>
        <taxon>Heterotrichea</taxon>
        <taxon>Heterotrichida</taxon>
        <taxon>Stentoridae</taxon>
        <taxon>Stentor</taxon>
    </lineage>
</organism>
<accession>A0A1R2BW47</accession>
<dbReference type="AlphaFoldDB" id="A0A1R2BW47"/>
<evidence type="ECO:0000256" key="7">
    <source>
        <dbReference type="ARBA" id="ARBA00022527"/>
    </source>
</evidence>
<evidence type="ECO:0000256" key="10">
    <source>
        <dbReference type="ARBA" id="ARBA00022737"/>
    </source>
</evidence>
<comment type="cofactor">
    <cofactor evidence="1">
        <name>Mg(2+)</name>
        <dbReference type="ChEBI" id="CHEBI:18420"/>
    </cofactor>
</comment>
<dbReference type="FunFam" id="1.10.238.10:FF:000178">
    <property type="entry name" value="Calmodulin-2 A"/>
    <property type="match status" value="1"/>
</dbReference>
<keyword evidence="7" id="KW-0723">Serine/threonine-protein kinase</keyword>
<comment type="similarity">
    <text evidence="16">Belongs to the protein kinase superfamily. Ser/Thr protein kinase family. CDPK subfamily.</text>
</comment>
<dbReference type="PANTHER" id="PTHR24349">
    <property type="entry name" value="SERINE/THREONINE-PROTEIN KINASE"/>
    <property type="match status" value="1"/>
</dbReference>
<dbReference type="InterPro" id="IPR002048">
    <property type="entry name" value="EF_hand_dom"/>
</dbReference>
<dbReference type="GO" id="GO:0004674">
    <property type="term" value="F:protein serine/threonine kinase activity"/>
    <property type="evidence" value="ECO:0007669"/>
    <property type="project" value="UniProtKB-KW"/>
</dbReference>
<evidence type="ECO:0000256" key="21">
    <source>
        <dbReference type="SAM" id="Coils"/>
    </source>
</evidence>
<evidence type="ECO:0000256" key="2">
    <source>
        <dbReference type="ARBA" id="ARBA00004245"/>
    </source>
</evidence>
<keyword evidence="6" id="KW-0963">Cytoplasm</keyword>
<dbReference type="GO" id="GO:0005509">
    <property type="term" value="F:calcium ion binding"/>
    <property type="evidence" value="ECO:0007669"/>
    <property type="project" value="InterPro"/>
</dbReference>
<evidence type="ECO:0000256" key="4">
    <source>
        <dbReference type="ARBA" id="ARBA00011245"/>
    </source>
</evidence>
<feature type="domain" description="EF-hand" evidence="23">
    <location>
        <begin position="418"/>
        <end position="453"/>
    </location>
</feature>
<dbReference type="Pfam" id="PF00069">
    <property type="entry name" value="Pkinase"/>
    <property type="match status" value="1"/>
</dbReference>
<dbReference type="CDD" id="cd05117">
    <property type="entry name" value="STKc_CAMK"/>
    <property type="match status" value="1"/>
</dbReference>
<dbReference type="GO" id="GO:0005856">
    <property type="term" value="C:cytoskeleton"/>
    <property type="evidence" value="ECO:0007669"/>
    <property type="project" value="UniProtKB-SubCell"/>
</dbReference>
<feature type="binding site" evidence="20">
    <location>
        <position position="80"/>
    </location>
    <ligand>
        <name>ATP</name>
        <dbReference type="ChEBI" id="CHEBI:30616"/>
    </ligand>
</feature>
<dbReference type="InterPro" id="IPR017441">
    <property type="entry name" value="Protein_kinase_ATP_BS"/>
</dbReference>
<comment type="subcellular location">
    <subcellularLocation>
        <location evidence="2">Cytoplasm</location>
        <location evidence="2">Cytoskeleton</location>
    </subcellularLocation>
</comment>
<comment type="catalytic activity">
    <reaction evidence="18">
        <text>L-threonyl-[protein] + ATP = O-phospho-L-threonyl-[protein] + ADP + H(+)</text>
        <dbReference type="Rhea" id="RHEA:46608"/>
        <dbReference type="Rhea" id="RHEA-COMP:11060"/>
        <dbReference type="Rhea" id="RHEA-COMP:11605"/>
        <dbReference type="ChEBI" id="CHEBI:15378"/>
        <dbReference type="ChEBI" id="CHEBI:30013"/>
        <dbReference type="ChEBI" id="CHEBI:30616"/>
        <dbReference type="ChEBI" id="CHEBI:61977"/>
        <dbReference type="ChEBI" id="CHEBI:456216"/>
        <dbReference type="EC" id="2.7.11.1"/>
    </reaction>
</comment>
<dbReference type="SMART" id="SM00054">
    <property type="entry name" value="EFh"/>
    <property type="match status" value="3"/>
</dbReference>
<keyword evidence="10" id="KW-0677">Repeat</keyword>
<dbReference type="InterPro" id="IPR000719">
    <property type="entry name" value="Prot_kinase_dom"/>
</dbReference>
<dbReference type="Gene3D" id="3.30.200.20">
    <property type="entry name" value="Phosphorylase Kinase, domain 1"/>
    <property type="match status" value="1"/>
</dbReference>
<evidence type="ECO:0000313" key="25">
    <source>
        <dbReference type="Proteomes" id="UP000187209"/>
    </source>
</evidence>
<keyword evidence="25" id="KW-1185">Reference proteome</keyword>
<dbReference type="InterPro" id="IPR018247">
    <property type="entry name" value="EF_Hand_1_Ca_BS"/>
</dbReference>